<protein>
    <submittedName>
        <fullName evidence="2">DUF1294 domain-containing protein</fullName>
    </submittedName>
</protein>
<name>A0A927CP84_9BACL</name>
<keyword evidence="1" id="KW-0812">Transmembrane</keyword>
<feature type="transmembrane region" description="Helical" evidence="1">
    <location>
        <begin position="6"/>
        <end position="22"/>
    </location>
</feature>
<dbReference type="EMBL" id="JACXIY010000027">
    <property type="protein sequence ID" value="MBD2871179.1"/>
    <property type="molecule type" value="Genomic_DNA"/>
</dbReference>
<dbReference type="GO" id="GO:0003676">
    <property type="term" value="F:nucleic acid binding"/>
    <property type="evidence" value="ECO:0007669"/>
    <property type="project" value="InterPro"/>
</dbReference>
<dbReference type="InterPro" id="IPR012156">
    <property type="entry name" value="Cold_shock_CspA"/>
</dbReference>
<keyword evidence="1" id="KW-1133">Transmembrane helix</keyword>
<proteinExistence type="predicted"/>
<keyword evidence="3" id="KW-1185">Reference proteome</keyword>
<gene>
    <name evidence="2" type="ORF">IDH41_21570</name>
</gene>
<evidence type="ECO:0000256" key="1">
    <source>
        <dbReference type="SAM" id="Phobius"/>
    </source>
</evidence>
<reference evidence="2" key="1">
    <citation type="submission" date="2020-09" db="EMBL/GenBank/DDBJ databases">
        <title>A novel bacterium of genus Paenibacillus, isolated from South China Sea.</title>
        <authorList>
            <person name="Huang H."/>
            <person name="Mo K."/>
            <person name="Hu Y."/>
        </authorList>
    </citation>
    <scope>NUCLEOTIDE SEQUENCE</scope>
    <source>
        <strain evidence="2">IB182493</strain>
    </source>
</reference>
<keyword evidence="1" id="KW-0472">Membrane</keyword>
<dbReference type="Pfam" id="PF06961">
    <property type="entry name" value="DUF1294"/>
    <property type="match status" value="1"/>
</dbReference>
<sequence length="94" mass="10840">MYLLIAYLIIINLWTFFLMGYDKKRAKRQRRRVPEKRLFALSAAGGAAGTWLGMSAWRHKTKHRSFVVGVPMLFGLNVLLVWGIVWLTGPYSNI</sequence>
<evidence type="ECO:0000313" key="2">
    <source>
        <dbReference type="EMBL" id="MBD2871179.1"/>
    </source>
</evidence>
<organism evidence="2 3">
    <name type="scientific">Paenibacillus arenilitoris</name>
    <dbReference type="NCBI Taxonomy" id="2772299"/>
    <lineage>
        <taxon>Bacteria</taxon>
        <taxon>Bacillati</taxon>
        <taxon>Bacillota</taxon>
        <taxon>Bacilli</taxon>
        <taxon>Bacillales</taxon>
        <taxon>Paenibacillaceae</taxon>
        <taxon>Paenibacillus</taxon>
    </lineage>
</organism>
<dbReference type="AlphaFoldDB" id="A0A927CP84"/>
<accession>A0A927CP84</accession>
<dbReference type="PIRSF" id="PIRSF002599">
    <property type="entry name" value="Cold_shock_A"/>
    <property type="match status" value="1"/>
</dbReference>
<dbReference type="Proteomes" id="UP000632125">
    <property type="component" value="Unassembled WGS sequence"/>
</dbReference>
<evidence type="ECO:0000313" key="3">
    <source>
        <dbReference type="Proteomes" id="UP000632125"/>
    </source>
</evidence>
<comment type="caution">
    <text evidence="2">The sequence shown here is derived from an EMBL/GenBank/DDBJ whole genome shotgun (WGS) entry which is preliminary data.</text>
</comment>
<dbReference type="InterPro" id="IPR010718">
    <property type="entry name" value="DUF1294"/>
</dbReference>
<feature type="transmembrane region" description="Helical" evidence="1">
    <location>
        <begin position="66"/>
        <end position="87"/>
    </location>
</feature>